<dbReference type="EMBL" id="LT899436">
    <property type="protein sequence ID" value="SNR14682.1"/>
    <property type="molecule type" value="Genomic_DNA"/>
</dbReference>
<organism evidence="1 2">
    <name type="scientific">Tenacibaculum jejuense</name>
    <dbReference type="NCBI Taxonomy" id="584609"/>
    <lineage>
        <taxon>Bacteria</taxon>
        <taxon>Pseudomonadati</taxon>
        <taxon>Bacteroidota</taxon>
        <taxon>Flavobacteriia</taxon>
        <taxon>Flavobacteriales</taxon>
        <taxon>Flavobacteriaceae</taxon>
        <taxon>Tenacibaculum</taxon>
    </lineage>
</organism>
<dbReference type="OrthoDB" id="1185061at2"/>
<protein>
    <submittedName>
        <fullName evidence="1">Uncharacterized protein</fullName>
    </submittedName>
</protein>
<accession>A0A238U6F7</accession>
<dbReference type="RefSeq" id="WP_095069833.1">
    <property type="nucleotide sequence ID" value="NZ_LT899436.1"/>
</dbReference>
<gene>
    <name evidence="1" type="ORF">TJEJU_0919</name>
</gene>
<evidence type="ECO:0000313" key="2">
    <source>
        <dbReference type="Proteomes" id="UP000215214"/>
    </source>
</evidence>
<proteinExistence type="predicted"/>
<evidence type="ECO:0000313" key="1">
    <source>
        <dbReference type="EMBL" id="SNR14682.1"/>
    </source>
</evidence>
<dbReference type="KEGG" id="tje:TJEJU_0919"/>
<name>A0A238U6F7_9FLAO</name>
<keyword evidence="2" id="KW-1185">Reference proteome</keyword>
<dbReference type="Proteomes" id="UP000215214">
    <property type="component" value="Chromosome TJEJU"/>
</dbReference>
<sequence>MNSTHKHWFSLLIHHDYFPNQECTILNLTPVQDSLRTIKNYRIRFQNNKNEFQCFAEVPDNKKIWDELNTAEDLFFFLENTDPNFYNYTDIDFSKSESFLYYFTNNTITNRFQNEIQTSAQTKIKFHSLQFNLNIDKTKSNTIIIKHKGESIFSYTSEVGKQFIPINLNAFGTGVYELWINNNKQETFFATANPPSIHTIGVVHLNMKNAVESLKENTLPKLILNFESRATYREYVVVIPEYKKIEIQNISIDSGGNETYSTPEKKVVFEDHGESYVFVSEQPLKFYQKTKEHPLLKIQYMNQFSDVLIEHDMKIPVPKATSIKIKNKNEEDTYYSQSIIYV</sequence>
<reference evidence="1 2" key="1">
    <citation type="submission" date="2017-07" db="EMBL/GenBank/DDBJ databases">
        <authorList>
            <person name="Sun Z.S."/>
            <person name="Albrecht U."/>
            <person name="Echele G."/>
            <person name="Lee C.C."/>
        </authorList>
    </citation>
    <scope>NUCLEOTIDE SEQUENCE [LARGE SCALE GENOMIC DNA]</scope>
    <source>
        <strain evidence="2">type strain: KCTC 22618</strain>
    </source>
</reference>
<dbReference type="AlphaFoldDB" id="A0A238U6F7"/>